<comment type="similarity">
    <text evidence="2 6">Belongs to the MIP/aquaporin (TC 1.A.8) family.</text>
</comment>
<dbReference type="SUPFAM" id="SSF81338">
    <property type="entry name" value="Aquaporin-like"/>
    <property type="match status" value="1"/>
</dbReference>
<feature type="transmembrane region" description="Helical" evidence="7">
    <location>
        <begin position="40"/>
        <end position="61"/>
    </location>
</feature>
<feature type="transmembrane region" description="Helical" evidence="7">
    <location>
        <begin position="7"/>
        <end position="28"/>
    </location>
</feature>
<name>A0ABM1W1E7_APLCA</name>
<dbReference type="InterPro" id="IPR034294">
    <property type="entry name" value="Aquaporin_transptr"/>
</dbReference>
<keyword evidence="8" id="KW-1185">Reference proteome</keyword>
<dbReference type="InterPro" id="IPR000425">
    <property type="entry name" value="MIP"/>
</dbReference>
<evidence type="ECO:0000256" key="6">
    <source>
        <dbReference type="RuleBase" id="RU000477"/>
    </source>
</evidence>
<dbReference type="GeneID" id="118477137"/>
<reference evidence="9" key="1">
    <citation type="submission" date="2025-08" db="UniProtKB">
        <authorList>
            <consortium name="RefSeq"/>
        </authorList>
    </citation>
    <scope>IDENTIFICATION</scope>
</reference>
<dbReference type="PANTHER" id="PTHR19139">
    <property type="entry name" value="AQUAPORIN TRANSPORTER"/>
    <property type="match status" value="1"/>
</dbReference>
<proteinExistence type="inferred from homology"/>
<accession>A0ABM1W1E7</accession>
<evidence type="ECO:0000256" key="2">
    <source>
        <dbReference type="ARBA" id="ARBA00006175"/>
    </source>
</evidence>
<evidence type="ECO:0000256" key="1">
    <source>
        <dbReference type="ARBA" id="ARBA00004141"/>
    </source>
</evidence>
<dbReference type="PANTHER" id="PTHR19139:SF199">
    <property type="entry name" value="MIP17260P"/>
    <property type="match status" value="1"/>
</dbReference>
<dbReference type="InterPro" id="IPR023271">
    <property type="entry name" value="Aquaporin-like"/>
</dbReference>
<comment type="subcellular location">
    <subcellularLocation>
        <location evidence="1">Membrane</location>
        <topology evidence="1">Multi-pass membrane protein</topology>
    </subcellularLocation>
</comment>
<keyword evidence="4 7" id="KW-1133">Transmembrane helix</keyword>
<keyword evidence="6" id="KW-0813">Transport</keyword>
<dbReference type="Gene3D" id="1.20.1080.10">
    <property type="entry name" value="Glycerol uptake facilitator protein"/>
    <property type="match status" value="1"/>
</dbReference>
<sequence length="108" mass="11526">MALVNGIVIAAVIIAFGGISGSHINPVVTLGMCLCGQLPVIKAVLYVLTQLLGAMIGSILLRVRPQRQAETCDPVKRPALLEEGVILHHDNAPVHKPRIVNELLEGYS</sequence>
<keyword evidence="3 6" id="KW-0812">Transmembrane</keyword>
<dbReference type="Proteomes" id="UP000694888">
    <property type="component" value="Unplaced"/>
</dbReference>
<dbReference type="Pfam" id="PF00230">
    <property type="entry name" value="MIP"/>
    <property type="match status" value="1"/>
</dbReference>
<evidence type="ECO:0000256" key="4">
    <source>
        <dbReference type="ARBA" id="ARBA00022989"/>
    </source>
</evidence>
<keyword evidence="5 7" id="KW-0472">Membrane</keyword>
<evidence type="ECO:0000313" key="8">
    <source>
        <dbReference type="Proteomes" id="UP000694888"/>
    </source>
</evidence>
<evidence type="ECO:0000256" key="3">
    <source>
        <dbReference type="ARBA" id="ARBA00022692"/>
    </source>
</evidence>
<evidence type="ECO:0000256" key="5">
    <source>
        <dbReference type="ARBA" id="ARBA00023136"/>
    </source>
</evidence>
<gene>
    <name evidence="9" type="primary">LOC118477137</name>
</gene>
<dbReference type="PRINTS" id="PR00783">
    <property type="entry name" value="MINTRINSICP"/>
</dbReference>
<dbReference type="RefSeq" id="XP_035828490.1">
    <property type="nucleotide sequence ID" value="XM_035972597.1"/>
</dbReference>
<organism evidence="8 9">
    <name type="scientific">Aplysia californica</name>
    <name type="common">California sea hare</name>
    <dbReference type="NCBI Taxonomy" id="6500"/>
    <lineage>
        <taxon>Eukaryota</taxon>
        <taxon>Metazoa</taxon>
        <taxon>Spiralia</taxon>
        <taxon>Lophotrochozoa</taxon>
        <taxon>Mollusca</taxon>
        <taxon>Gastropoda</taxon>
        <taxon>Heterobranchia</taxon>
        <taxon>Euthyneura</taxon>
        <taxon>Tectipleura</taxon>
        <taxon>Aplysiida</taxon>
        <taxon>Aplysioidea</taxon>
        <taxon>Aplysiidae</taxon>
        <taxon>Aplysia</taxon>
    </lineage>
</organism>
<protein>
    <submittedName>
        <fullName evidence="9">Aquaporin AQPcic-like</fullName>
    </submittedName>
</protein>
<evidence type="ECO:0000256" key="7">
    <source>
        <dbReference type="SAM" id="Phobius"/>
    </source>
</evidence>
<evidence type="ECO:0000313" key="9">
    <source>
        <dbReference type="RefSeq" id="XP_035828490.1"/>
    </source>
</evidence>